<dbReference type="InterPro" id="IPR016667">
    <property type="entry name" value="Caps_polysacc_synth_CpsB/CapC"/>
</dbReference>
<dbReference type="Pfam" id="PF19567">
    <property type="entry name" value="CpsB_CapC"/>
    <property type="match status" value="1"/>
</dbReference>
<comment type="catalytic activity">
    <reaction evidence="4">
        <text>O-phospho-L-tyrosyl-[protein] + H2O = L-tyrosyl-[protein] + phosphate</text>
        <dbReference type="Rhea" id="RHEA:10684"/>
        <dbReference type="Rhea" id="RHEA-COMP:10136"/>
        <dbReference type="Rhea" id="RHEA-COMP:20101"/>
        <dbReference type="ChEBI" id="CHEBI:15377"/>
        <dbReference type="ChEBI" id="CHEBI:43474"/>
        <dbReference type="ChEBI" id="CHEBI:46858"/>
        <dbReference type="ChEBI" id="CHEBI:61978"/>
        <dbReference type="EC" id="3.1.3.48"/>
    </reaction>
</comment>
<dbReference type="EC" id="3.1.3.48" evidence="2"/>
<comment type="caution">
    <text evidence="5">The sequence shown here is derived from an EMBL/GenBank/DDBJ whole genome shotgun (WGS) entry which is preliminary data.</text>
</comment>
<dbReference type="GO" id="GO:0004725">
    <property type="term" value="F:protein tyrosine phosphatase activity"/>
    <property type="evidence" value="ECO:0007669"/>
    <property type="project" value="UniProtKB-EC"/>
</dbReference>
<keyword evidence="6" id="KW-1185">Reference proteome</keyword>
<dbReference type="PIRSF" id="PIRSF016557">
    <property type="entry name" value="Caps_synth_CpsB"/>
    <property type="match status" value="1"/>
</dbReference>
<evidence type="ECO:0000256" key="2">
    <source>
        <dbReference type="ARBA" id="ARBA00013064"/>
    </source>
</evidence>
<dbReference type="SUPFAM" id="SSF89550">
    <property type="entry name" value="PHP domain-like"/>
    <property type="match status" value="1"/>
</dbReference>
<dbReference type="PANTHER" id="PTHR39181">
    <property type="entry name" value="TYROSINE-PROTEIN PHOSPHATASE YWQE"/>
    <property type="match status" value="1"/>
</dbReference>
<reference evidence="5 6" key="1">
    <citation type="submission" date="2023-09" db="EMBL/GenBank/DDBJ databases">
        <authorList>
            <person name="Rey-Velasco X."/>
        </authorList>
    </citation>
    <scope>NUCLEOTIDE SEQUENCE [LARGE SCALE GENOMIC DNA]</scope>
    <source>
        <strain evidence="5 6">P007</strain>
    </source>
</reference>
<dbReference type="Proteomes" id="UP001250662">
    <property type="component" value="Unassembled WGS sequence"/>
</dbReference>
<name>A0ABU3BGG3_9FLAO</name>
<dbReference type="PANTHER" id="PTHR39181:SF1">
    <property type="entry name" value="TYROSINE-PROTEIN PHOSPHATASE YWQE"/>
    <property type="match status" value="1"/>
</dbReference>
<evidence type="ECO:0000313" key="6">
    <source>
        <dbReference type="Proteomes" id="UP001250662"/>
    </source>
</evidence>
<accession>A0ABU3BGG3</accession>
<evidence type="ECO:0000256" key="4">
    <source>
        <dbReference type="ARBA" id="ARBA00051722"/>
    </source>
</evidence>
<dbReference type="InterPro" id="IPR016195">
    <property type="entry name" value="Pol/histidinol_Pase-like"/>
</dbReference>
<gene>
    <name evidence="5" type="ORF">RM520_06485</name>
</gene>
<protein>
    <recommendedName>
        <fullName evidence="2">protein-tyrosine-phosphatase</fullName>
        <ecNumber evidence="2">3.1.3.48</ecNumber>
    </recommendedName>
</protein>
<dbReference type="RefSeq" id="WP_311387403.1">
    <property type="nucleotide sequence ID" value="NZ_JAVRHU010000002.1"/>
</dbReference>
<proteinExistence type="inferred from homology"/>
<dbReference type="EMBL" id="JAVRHU010000002">
    <property type="protein sequence ID" value="MDT0621263.1"/>
    <property type="molecule type" value="Genomic_DNA"/>
</dbReference>
<evidence type="ECO:0000256" key="3">
    <source>
        <dbReference type="ARBA" id="ARBA00022801"/>
    </source>
</evidence>
<evidence type="ECO:0000256" key="1">
    <source>
        <dbReference type="ARBA" id="ARBA00005750"/>
    </source>
</evidence>
<dbReference type="Gene3D" id="3.20.20.140">
    <property type="entry name" value="Metal-dependent hydrolases"/>
    <property type="match status" value="1"/>
</dbReference>
<comment type="similarity">
    <text evidence="1">Belongs to the metallo-dependent hydrolases superfamily. CpsB/CapC family.</text>
</comment>
<evidence type="ECO:0000313" key="5">
    <source>
        <dbReference type="EMBL" id="MDT0621263.1"/>
    </source>
</evidence>
<keyword evidence="3 5" id="KW-0378">Hydrolase</keyword>
<organism evidence="5 6">
    <name type="scientific">Croceitalea vernalis</name>
    <dbReference type="NCBI Taxonomy" id="3075599"/>
    <lineage>
        <taxon>Bacteria</taxon>
        <taxon>Pseudomonadati</taxon>
        <taxon>Bacteroidota</taxon>
        <taxon>Flavobacteriia</taxon>
        <taxon>Flavobacteriales</taxon>
        <taxon>Flavobacteriaceae</taxon>
        <taxon>Croceitalea</taxon>
    </lineage>
</organism>
<sequence length="244" mass="28592">MFSFFSKKEYLVDYLEGFIDIHNHILPGIDDGAKTAEESIDLIKGFGEFGVKDFICTPHIMHNYYENTPKTIKKSYKKLKKVLKEEKYDVKLNYAAEHMIDDNFEHILGKDKILPLNSNHLLIEMSYLQPSINFDVSIQKIQSKQFFPVFAHPERYQYLNSDYEKYEYYKSKGLKFQMNLLSLSNYYGKEINKTALKLLNDGLYDFIGSDVHNSRHLSSIRKIKISKQTASQLLTIIDNNKLFL</sequence>